<evidence type="ECO:0000256" key="6">
    <source>
        <dbReference type="ARBA" id="ARBA00023136"/>
    </source>
</evidence>
<evidence type="ECO:0000256" key="1">
    <source>
        <dbReference type="ARBA" id="ARBA00004448"/>
    </source>
</evidence>
<evidence type="ECO:0000313" key="7">
    <source>
        <dbReference type="EMBL" id="KAK9766383.1"/>
    </source>
</evidence>
<dbReference type="EMBL" id="JASJQH010000160">
    <property type="protein sequence ID" value="KAK9766383.1"/>
    <property type="molecule type" value="Genomic_DNA"/>
</dbReference>
<comment type="caution">
    <text evidence="7">The sequence shown here is derived from an EMBL/GenBank/DDBJ whole genome shotgun (WGS) entry which is preliminary data.</text>
</comment>
<sequence length="147" mass="15344">MTNDKDCTAKAVESALLGGTIGLLASAIQNSFQNHSAGAAGVFTRTGRVIPYLAVVGGVFSATECLSESIREKKDYVNSGIAGCTVGILAGLQARSFPVMVGATVGLGAFMAVYEYTGGSLKGIYAGKSEQDIKQYRDDFFKGDKRA</sequence>
<accession>A0ABR2WY27</accession>
<protein>
    <recommendedName>
        <fullName evidence="9">NADH dehydrogenase [ubiquinone] 1 alpha subcomplex subunit 11</fullName>
    </recommendedName>
</protein>
<keyword evidence="8" id="KW-1185">Reference proteome</keyword>
<gene>
    <name evidence="7" type="ORF">K7432_004573</name>
</gene>
<dbReference type="PANTHER" id="PTHR21382">
    <property type="entry name" value="NADH-UBIQUINONE OXIDOREDUCTASE SUBUNIT"/>
    <property type="match status" value="1"/>
</dbReference>
<proteinExistence type="predicted"/>
<dbReference type="Pfam" id="PF02466">
    <property type="entry name" value="Tim17"/>
    <property type="match status" value="1"/>
</dbReference>
<keyword evidence="3" id="KW-0999">Mitochondrion inner membrane</keyword>
<keyword evidence="4" id="KW-1133">Transmembrane helix</keyword>
<evidence type="ECO:0000256" key="5">
    <source>
        <dbReference type="ARBA" id="ARBA00023128"/>
    </source>
</evidence>
<evidence type="ECO:0000256" key="4">
    <source>
        <dbReference type="ARBA" id="ARBA00022989"/>
    </source>
</evidence>
<comment type="subcellular location">
    <subcellularLocation>
        <location evidence="1">Mitochondrion inner membrane</location>
        <topology evidence="1">Multi-pass membrane protein</topology>
    </subcellularLocation>
</comment>
<keyword evidence="5" id="KW-0496">Mitochondrion</keyword>
<name>A0ABR2WY27_9FUNG</name>
<keyword evidence="2" id="KW-0812">Transmembrane</keyword>
<organism evidence="7 8">
    <name type="scientific">Basidiobolus ranarum</name>
    <dbReference type="NCBI Taxonomy" id="34480"/>
    <lineage>
        <taxon>Eukaryota</taxon>
        <taxon>Fungi</taxon>
        <taxon>Fungi incertae sedis</taxon>
        <taxon>Zoopagomycota</taxon>
        <taxon>Entomophthoromycotina</taxon>
        <taxon>Basidiobolomycetes</taxon>
        <taxon>Basidiobolales</taxon>
        <taxon>Basidiobolaceae</taxon>
        <taxon>Basidiobolus</taxon>
    </lineage>
</organism>
<dbReference type="InterPro" id="IPR039205">
    <property type="entry name" value="NDUFA11"/>
</dbReference>
<evidence type="ECO:0000313" key="8">
    <source>
        <dbReference type="Proteomes" id="UP001479436"/>
    </source>
</evidence>
<evidence type="ECO:0008006" key="9">
    <source>
        <dbReference type="Google" id="ProtNLM"/>
    </source>
</evidence>
<dbReference type="Proteomes" id="UP001479436">
    <property type="component" value="Unassembled WGS sequence"/>
</dbReference>
<dbReference type="PANTHER" id="PTHR21382:SF1">
    <property type="entry name" value="NADH DEHYDROGENASE [UBIQUINONE] 1 ALPHA SUBCOMPLEX SUBUNIT 11"/>
    <property type="match status" value="1"/>
</dbReference>
<evidence type="ECO:0000256" key="2">
    <source>
        <dbReference type="ARBA" id="ARBA00022692"/>
    </source>
</evidence>
<reference evidence="7 8" key="1">
    <citation type="submission" date="2023-04" db="EMBL/GenBank/DDBJ databases">
        <title>Genome of Basidiobolus ranarum AG-B5.</title>
        <authorList>
            <person name="Stajich J.E."/>
            <person name="Carter-House D."/>
            <person name="Gryganskyi A."/>
        </authorList>
    </citation>
    <scope>NUCLEOTIDE SEQUENCE [LARGE SCALE GENOMIC DNA]</scope>
    <source>
        <strain evidence="7 8">AG-B5</strain>
    </source>
</reference>
<evidence type="ECO:0000256" key="3">
    <source>
        <dbReference type="ARBA" id="ARBA00022792"/>
    </source>
</evidence>
<keyword evidence="6" id="KW-0472">Membrane</keyword>